<dbReference type="EMBL" id="CP012669">
    <property type="protein sequence ID" value="ALE16503.1"/>
    <property type="molecule type" value="Genomic_DNA"/>
</dbReference>
<reference evidence="3 4" key="1">
    <citation type="submission" date="2015-09" db="EMBL/GenBank/DDBJ databases">
        <title>Complete genome sequence of a benzo[a]pyrene-degrading bacterium Altererythrobacter epoxidivorans CGMCC 1.7731T.</title>
        <authorList>
            <person name="Li Z."/>
            <person name="Cheng H."/>
            <person name="Huo Y."/>
            <person name="Xu X."/>
        </authorList>
    </citation>
    <scope>NUCLEOTIDE SEQUENCE [LARGE SCALE GENOMIC DNA]</scope>
    <source>
        <strain evidence="3 4">CGMCC 1.7731</strain>
    </source>
</reference>
<dbReference type="Proteomes" id="UP000057938">
    <property type="component" value="Chromosome"/>
</dbReference>
<keyword evidence="1" id="KW-0812">Transmembrane</keyword>
<protein>
    <submittedName>
        <fullName evidence="3">Viral protein TPX</fullName>
    </submittedName>
</protein>
<dbReference type="Pfam" id="PF07811">
    <property type="entry name" value="TadE"/>
    <property type="match status" value="1"/>
</dbReference>
<dbReference type="OrthoDB" id="7427721at2"/>
<dbReference type="STRING" id="361183.AMC99_01208"/>
<organism evidence="3 4">
    <name type="scientific">Altererythrobacter epoxidivorans</name>
    <dbReference type="NCBI Taxonomy" id="361183"/>
    <lineage>
        <taxon>Bacteria</taxon>
        <taxon>Pseudomonadati</taxon>
        <taxon>Pseudomonadota</taxon>
        <taxon>Alphaproteobacteria</taxon>
        <taxon>Sphingomonadales</taxon>
        <taxon>Erythrobacteraceae</taxon>
        <taxon>Altererythrobacter</taxon>
    </lineage>
</organism>
<sequence>MSLPHFLHRLRRDERGSILIEFAFLAPVIIIAMIGVFQVAFYMQNYNSLRSVASDTARRIMVEYQRENELSVDEISAVARSIAVGDPYRLHTEQLEVSVNQEGTSRIEGAVEYTIALSYTGEDFLPIPGLDALNMTYDRPIFVVSGAEEEDEEDEE</sequence>
<keyword evidence="1" id="KW-1133">Transmembrane helix</keyword>
<evidence type="ECO:0000256" key="1">
    <source>
        <dbReference type="SAM" id="Phobius"/>
    </source>
</evidence>
<feature type="domain" description="TadE-like" evidence="2">
    <location>
        <begin position="16"/>
        <end position="58"/>
    </location>
</feature>
<dbReference type="RefSeq" id="WP_061924049.1">
    <property type="nucleotide sequence ID" value="NZ_CP012669.1"/>
</dbReference>
<name>A0A0M4M460_9SPHN</name>
<dbReference type="InterPro" id="IPR012495">
    <property type="entry name" value="TadE-like_dom"/>
</dbReference>
<keyword evidence="1" id="KW-0472">Membrane</keyword>
<dbReference type="PATRIC" id="fig|361183.4.peg.1180"/>
<keyword evidence="4" id="KW-1185">Reference proteome</keyword>
<gene>
    <name evidence="3" type="ORF">AMC99_01208</name>
</gene>
<evidence type="ECO:0000259" key="2">
    <source>
        <dbReference type="Pfam" id="PF07811"/>
    </source>
</evidence>
<proteinExistence type="predicted"/>
<feature type="transmembrane region" description="Helical" evidence="1">
    <location>
        <begin position="20"/>
        <end position="43"/>
    </location>
</feature>
<evidence type="ECO:0000313" key="4">
    <source>
        <dbReference type="Proteomes" id="UP000057938"/>
    </source>
</evidence>
<dbReference type="KEGG" id="aep:AMC99_01208"/>
<accession>A0A0M4M460</accession>
<evidence type="ECO:0000313" key="3">
    <source>
        <dbReference type="EMBL" id="ALE16503.1"/>
    </source>
</evidence>
<dbReference type="AlphaFoldDB" id="A0A0M4M460"/>